<accession>A0A4P9WP18</accession>
<dbReference type="Proteomes" id="UP000269721">
    <property type="component" value="Unassembled WGS sequence"/>
</dbReference>
<gene>
    <name evidence="1" type="ORF">BDK51DRAFT_33783</name>
</gene>
<proteinExistence type="predicted"/>
<reference evidence="2" key="1">
    <citation type="journal article" date="2018" name="Nat. Microbiol.">
        <title>Leveraging single-cell genomics to expand the fungal tree of life.</title>
        <authorList>
            <person name="Ahrendt S.R."/>
            <person name="Quandt C.A."/>
            <person name="Ciobanu D."/>
            <person name="Clum A."/>
            <person name="Salamov A."/>
            <person name="Andreopoulos B."/>
            <person name="Cheng J.F."/>
            <person name="Woyke T."/>
            <person name="Pelin A."/>
            <person name="Henrissat B."/>
            <person name="Reynolds N.K."/>
            <person name="Benny G.L."/>
            <person name="Smith M.E."/>
            <person name="James T.Y."/>
            <person name="Grigoriev I.V."/>
        </authorList>
    </citation>
    <scope>NUCLEOTIDE SEQUENCE [LARGE SCALE GENOMIC DNA]</scope>
</reference>
<protein>
    <submittedName>
        <fullName evidence="1">Uncharacterized protein</fullName>
    </submittedName>
</protein>
<sequence length="246" mass="26438">MTACLILPPQLHLERGSASTPPAHQATQAIVDIQMKNEAAPNTTASLILPPHLHFERGSASTPPAHQATQAIVDIQMKNEAAPNTTASLILPPHLHLERGSASTPPAHQATQAIVDIQMKNEAAPNTTASLILPPHLHFERGSASTPPAHQATQAIRPRFPHLTPNAQWHLSVFMIFGSGIPAGEWHQGNGSSGGGCYIWSYWAEIILDADEQLSIGRELRECTLKQKGGWGVRWMLGEGEVGGTE</sequence>
<dbReference type="EMBL" id="KZ994602">
    <property type="protein sequence ID" value="RKO92526.1"/>
    <property type="molecule type" value="Genomic_DNA"/>
</dbReference>
<keyword evidence="2" id="KW-1185">Reference proteome</keyword>
<name>A0A4P9WP18_9FUNG</name>
<evidence type="ECO:0000313" key="1">
    <source>
        <dbReference type="EMBL" id="RKO92526.1"/>
    </source>
</evidence>
<organism evidence="1 2">
    <name type="scientific">Blyttiomyces helicus</name>
    <dbReference type="NCBI Taxonomy" id="388810"/>
    <lineage>
        <taxon>Eukaryota</taxon>
        <taxon>Fungi</taxon>
        <taxon>Fungi incertae sedis</taxon>
        <taxon>Chytridiomycota</taxon>
        <taxon>Chytridiomycota incertae sedis</taxon>
        <taxon>Chytridiomycetes</taxon>
        <taxon>Chytridiomycetes incertae sedis</taxon>
        <taxon>Blyttiomyces</taxon>
    </lineage>
</organism>
<evidence type="ECO:0000313" key="2">
    <source>
        <dbReference type="Proteomes" id="UP000269721"/>
    </source>
</evidence>
<dbReference type="AlphaFoldDB" id="A0A4P9WP18"/>